<evidence type="ECO:0000313" key="2">
    <source>
        <dbReference type="Proteomes" id="UP000002624"/>
    </source>
</evidence>
<protein>
    <submittedName>
        <fullName evidence="1">Uncharacterized protein</fullName>
    </submittedName>
</protein>
<dbReference type="OMA" id="NDAHHRI"/>
<evidence type="ECO:0000313" key="1">
    <source>
        <dbReference type="EMBL" id="EER40530.1"/>
    </source>
</evidence>
<dbReference type="AlphaFoldDB" id="C6HGM9"/>
<dbReference type="VEuPathDB" id="FungiDB:HCDG_05120"/>
<name>C6HGM9_AJECH</name>
<sequence>MTAQQELLAAVRADPSCVTEHAEVLEDIQGMTETRVVQILVKPGLFPGKAGFLNGAERQLVIGCEAFRDQEPRCQLRVSMESEPLAGASERSEYHHVENVDGFVQTGGSFLQSDDRHHI</sequence>
<reference evidence="2" key="1">
    <citation type="submission" date="2009-05" db="EMBL/GenBank/DDBJ databases">
        <title>The genome sequence of Ajellomyces capsulatus strain H143.</title>
        <authorList>
            <person name="Champion M."/>
            <person name="Cuomo C.A."/>
            <person name="Ma L.-J."/>
            <person name="Henn M.R."/>
            <person name="Sil A."/>
            <person name="Goldman B."/>
            <person name="Young S.K."/>
            <person name="Kodira C.D."/>
            <person name="Zeng Q."/>
            <person name="Koehrsen M."/>
            <person name="Alvarado L."/>
            <person name="Berlin A.M."/>
            <person name="Borenstein D."/>
            <person name="Chen Z."/>
            <person name="Engels R."/>
            <person name="Freedman E."/>
            <person name="Gellesch M."/>
            <person name="Goldberg J."/>
            <person name="Griggs A."/>
            <person name="Gujja S."/>
            <person name="Heiman D.I."/>
            <person name="Hepburn T.A."/>
            <person name="Howarth C."/>
            <person name="Jen D."/>
            <person name="Larson L."/>
            <person name="Lewis B."/>
            <person name="Mehta T."/>
            <person name="Park D."/>
            <person name="Pearson M."/>
            <person name="Roberts A."/>
            <person name="Saif S."/>
            <person name="Shea T.D."/>
            <person name="Shenoy N."/>
            <person name="Sisk P."/>
            <person name="Stolte C."/>
            <person name="Sykes S."/>
            <person name="Walk T."/>
            <person name="White J."/>
            <person name="Yandava C."/>
            <person name="Klein B."/>
            <person name="McEwen J.G."/>
            <person name="Puccia R."/>
            <person name="Goldman G.H."/>
            <person name="Felipe M.S."/>
            <person name="Nino-Vega G."/>
            <person name="San-Blas G."/>
            <person name="Taylor J.W."/>
            <person name="Mendoza L."/>
            <person name="Galagan J.E."/>
            <person name="Nusbaum C."/>
            <person name="Birren B.W."/>
        </authorList>
    </citation>
    <scope>NUCLEOTIDE SEQUENCE [LARGE SCALE GENOMIC DNA]</scope>
    <source>
        <strain evidence="2">H143</strain>
    </source>
</reference>
<gene>
    <name evidence="1" type="ORF">HCDG_05120</name>
</gene>
<organism evidence="1 2">
    <name type="scientific">Ajellomyces capsulatus (strain H143)</name>
    <name type="common">Darling's disease fungus</name>
    <name type="synonym">Histoplasma capsulatum</name>
    <dbReference type="NCBI Taxonomy" id="544712"/>
    <lineage>
        <taxon>Eukaryota</taxon>
        <taxon>Fungi</taxon>
        <taxon>Dikarya</taxon>
        <taxon>Ascomycota</taxon>
        <taxon>Pezizomycotina</taxon>
        <taxon>Eurotiomycetes</taxon>
        <taxon>Eurotiomycetidae</taxon>
        <taxon>Onygenales</taxon>
        <taxon>Ajellomycetaceae</taxon>
        <taxon>Histoplasma</taxon>
    </lineage>
</organism>
<dbReference type="HOGENOM" id="CLU_2060837_0_0_1"/>
<dbReference type="EMBL" id="GG692426">
    <property type="protein sequence ID" value="EER40530.1"/>
    <property type="molecule type" value="Genomic_DNA"/>
</dbReference>
<proteinExistence type="predicted"/>
<accession>C6HGM9</accession>
<dbReference type="Proteomes" id="UP000002624">
    <property type="component" value="Unassembled WGS sequence"/>
</dbReference>